<dbReference type="Proteomes" id="UP000516160">
    <property type="component" value="Chromosome"/>
</dbReference>
<dbReference type="RefSeq" id="WP_213166481.1">
    <property type="nucleotide sequence ID" value="NZ_CP058559.1"/>
</dbReference>
<dbReference type="InterPro" id="IPR009711">
    <property type="entry name" value="UPF0473"/>
</dbReference>
<name>A0A7G9WBM3_ALKCA</name>
<evidence type="ECO:0000313" key="1">
    <source>
        <dbReference type="EMBL" id="QNO16085.1"/>
    </source>
</evidence>
<dbReference type="AlphaFoldDB" id="A0A7G9WBM3"/>
<dbReference type="Pfam" id="PF06949">
    <property type="entry name" value="DUF1292"/>
    <property type="match status" value="1"/>
</dbReference>
<evidence type="ECO:0000313" key="2">
    <source>
        <dbReference type="Proteomes" id="UP000516160"/>
    </source>
</evidence>
<protein>
    <submittedName>
        <fullName evidence="1">DUF1292 domain-containing protein</fullName>
    </submittedName>
</protein>
<gene>
    <name evidence="1" type="ORF">HYG86_15570</name>
</gene>
<proteinExistence type="predicted"/>
<organism evidence="1 2">
    <name type="scientific">Alkalicella caledoniensis</name>
    <dbReference type="NCBI Taxonomy" id="2731377"/>
    <lineage>
        <taxon>Bacteria</taxon>
        <taxon>Bacillati</taxon>
        <taxon>Bacillota</taxon>
        <taxon>Clostridia</taxon>
        <taxon>Eubacteriales</taxon>
        <taxon>Proteinivoracaceae</taxon>
        <taxon>Alkalicella</taxon>
    </lineage>
</organism>
<accession>A0A7G9WBM3</accession>
<reference evidence="1 2" key="1">
    <citation type="submission" date="2020-07" db="EMBL/GenBank/DDBJ databases">
        <title>Alkalicella. sp. LB2 genome.</title>
        <authorList>
            <person name="Postec A."/>
            <person name="Quemeneur M."/>
        </authorList>
    </citation>
    <scope>NUCLEOTIDE SEQUENCE [LARGE SCALE GENOMIC DNA]</scope>
    <source>
        <strain evidence="1 2">LB2</strain>
    </source>
</reference>
<sequence length="99" mass="11828">MENNIDDVKIVLVDEEGNEHSFVEYERIFMEDDRQYALLLAVDELDDDEAELYVFKIEVDEEGEDNYTVVEDPQEIEEVENAYHDLIEYDEEDEEDEEL</sequence>
<dbReference type="EMBL" id="CP058559">
    <property type="protein sequence ID" value="QNO16085.1"/>
    <property type="molecule type" value="Genomic_DNA"/>
</dbReference>
<dbReference type="KEGG" id="acae:HYG86_15570"/>
<keyword evidence="2" id="KW-1185">Reference proteome</keyword>